<reference evidence="4" key="1">
    <citation type="journal article" date="2019" name="Int. J. Syst. Evol. Microbiol.">
        <title>The Global Catalogue of Microorganisms (GCM) 10K type strain sequencing project: providing services to taxonomists for standard genome sequencing and annotation.</title>
        <authorList>
            <consortium name="The Broad Institute Genomics Platform"/>
            <consortium name="The Broad Institute Genome Sequencing Center for Infectious Disease"/>
            <person name="Wu L."/>
            <person name="Ma J."/>
        </authorList>
    </citation>
    <scope>NUCLEOTIDE SEQUENCE [LARGE SCALE GENOMIC DNA]</scope>
    <source>
        <strain evidence="4">JCM 17064</strain>
    </source>
</reference>
<evidence type="ECO:0000259" key="1">
    <source>
        <dbReference type="Pfam" id="PF18096"/>
    </source>
</evidence>
<feature type="domain" description="THUMP-like" evidence="1">
    <location>
        <begin position="320"/>
        <end position="389"/>
    </location>
</feature>
<protein>
    <recommendedName>
        <fullName evidence="5">THUMP-like domain-containing protein</fullName>
    </recommendedName>
</protein>
<name>A0ABP7TE04_9FLAO</name>
<dbReference type="InterPro" id="IPR029063">
    <property type="entry name" value="SAM-dependent_MTases_sf"/>
</dbReference>
<sequence length="390" mass="44700">MDHSILTQVVQDFINQNISANITQLALQKNPFPETNWTLILQQIAAKQKAITKLPSWFKTPNIYYPSKVSVEQTSSEKTARYKSDLISGKNLIDLSGGFGVDDFYFAQRFLNVTHCEIDIDLSKIVQHNFEQMGVSNIECVSGDSEVTLTNLNKSFDWLYIDPSRRNEAKGKVFMLKDCLPNVPEKLDFYYRFTSNLMIKTAPILDITAGLSELQNVKAIHIVALENEVKELLWIIEKNWIGNPKIRTINLTKEKTETFSFEWNSVAVAEYSEPKTYLYEPNAAIMKSGGFDWISAQFKLKKLHPHSHLYTSDTLIEFPGRVFAIDQTVPYNKTEMKLLGNQKANITIRNFPDTVENIRKKWKINDGGNCYSFFTTDVNNHKIVLLCSKL</sequence>
<dbReference type="Gene3D" id="3.40.50.150">
    <property type="entry name" value="Vaccinia Virus protein VP39"/>
    <property type="match status" value="1"/>
</dbReference>
<dbReference type="Proteomes" id="UP001500968">
    <property type="component" value="Unassembled WGS sequence"/>
</dbReference>
<evidence type="ECO:0000313" key="3">
    <source>
        <dbReference type="EMBL" id="GAA4024766.1"/>
    </source>
</evidence>
<dbReference type="Pfam" id="PF18096">
    <property type="entry name" value="Thump_like"/>
    <property type="match status" value="1"/>
</dbReference>
<dbReference type="Gene3D" id="1.10.10.1110">
    <property type="entry name" value="Methyltransferase PG1098, N-terminal domain"/>
    <property type="match status" value="1"/>
</dbReference>
<organism evidence="3 4">
    <name type="scientific">Flavobacterium cheonhonense</name>
    <dbReference type="NCBI Taxonomy" id="706185"/>
    <lineage>
        <taxon>Bacteria</taxon>
        <taxon>Pseudomonadati</taxon>
        <taxon>Bacteroidota</taxon>
        <taxon>Flavobacteriia</taxon>
        <taxon>Flavobacteriales</taxon>
        <taxon>Flavobacteriaceae</taxon>
        <taxon>Flavobacterium</taxon>
    </lineage>
</organism>
<gene>
    <name evidence="3" type="ORF">GCM10022386_04940</name>
</gene>
<evidence type="ECO:0000259" key="2">
    <source>
        <dbReference type="Pfam" id="PF22013"/>
    </source>
</evidence>
<feature type="domain" description="PG-1098 ferredoxin-like" evidence="2">
    <location>
        <begin position="277"/>
        <end position="319"/>
    </location>
</feature>
<accession>A0ABP7TE04</accession>
<dbReference type="Pfam" id="PF22013">
    <property type="entry name" value="PG_1098_Fer"/>
    <property type="match status" value="1"/>
</dbReference>
<evidence type="ECO:0008006" key="5">
    <source>
        <dbReference type="Google" id="ProtNLM"/>
    </source>
</evidence>
<dbReference type="RefSeq" id="WP_324691216.1">
    <property type="nucleotide sequence ID" value="NZ_BAABCR010000004.1"/>
</dbReference>
<keyword evidence="4" id="KW-1185">Reference proteome</keyword>
<evidence type="ECO:0000313" key="4">
    <source>
        <dbReference type="Proteomes" id="UP001500968"/>
    </source>
</evidence>
<proteinExistence type="predicted"/>
<comment type="caution">
    <text evidence="3">The sequence shown here is derived from an EMBL/GenBank/DDBJ whole genome shotgun (WGS) entry which is preliminary data.</text>
</comment>
<dbReference type="EMBL" id="BAABCR010000004">
    <property type="protein sequence ID" value="GAA4024766.1"/>
    <property type="molecule type" value="Genomic_DNA"/>
</dbReference>
<dbReference type="InterPro" id="IPR041497">
    <property type="entry name" value="Thump-like"/>
</dbReference>
<dbReference type="InterPro" id="IPR054168">
    <property type="entry name" value="PG_1098_Fer"/>
</dbReference>
<dbReference type="SUPFAM" id="SSF53335">
    <property type="entry name" value="S-adenosyl-L-methionine-dependent methyltransferases"/>
    <property type="match status" value="1"/>
</dbReference>